<name>A0A9D1DB00_9FIRM</name>
<keyword evidence="3 6" id="KW-0812">Transmembrane</keyword>
<comment type="caution">
    <text evidence="7">The sequence shown here is derived from an EMBL/GenBank/DDBJ whole genome shotgun (WGS) entry which is preliminary data.</text>
</comment>
<feature type="transmembrane region" description="Helical" evidence="6">
    <location>
        <begin position="94"/>
        <end position="119"/>
    </location>
</feature>
<feature type="transmembrane region" description="Helical" evidence="6">
    <location>
        <begin position="164"/>
        <end position="183"/>
    </location>
</feature>
<dbReference type="GO" id="GO:0005886">
    <property type="term" value="C:plasma membrane"/>
    <property type="evidence" value="ECO:0007669"/>
    <property type="project" value="UniProtKB-SubCell"/>
</dbReference>
<evidence type="ECO:0000256" key="6">
    <source>
        <dbReference type="SAM" id="Phobius"/>
    </source>
</evidence>
<dbReference type="InterPro" id="IPR043428">
    <property type="entry name" value="LivM-like"/>
</dbReference>
<keyword evidence="4 6" id="KW-1133">Transmembrane helix</keyword>
<dbReference type="Proteomes" id="UP000886757">
    <property type="component" value="Unassembled WGS sequence"/>
</dbReference>
<reference evidence="7" key="1">
    <citation type="submission" date="2020-10" db="EMBL/GenBank/DDBJ databases">
        <authorList>
            <person name="Gilroy R."/>
        </authorList>
    </citation>
    <scope>NUCLEOTIDE SEQUENCE</scope>
    <source>
        <strain evidence="7">ChiSjej4B22-8148</strain>
    </source>
</reference>
<evidence type="ECO:0000256" key="5">
    <source>
        <dbReference type="ARBA" id="ARBA00023136"/>
    </source>
</evidence>
<feature type="transmembrane region" description="Helical" evidence="6">
    <location>
        <begin position="39"/>
        <end position="59"/>
    </location>
</feature>
<feature type="transmembrane region" description="Helical" evidence="6">
    <location>
        <begin position="287"/>
        <end position="309"/>
    </location>
</feature>
<dbReference type="PANTHER" id="PTHR30482:SF10">
    <property type="entry name" value="HIGH-AFFINITY BRANCHED-CHAIN AMINO ACID TRANSPORT PROTEIN BRAE"/>
    <property type="match status" value="1"/>
</dbReference>
<dbReference type="EMBL" id="DVGK01000112">
    <property type="protein sequence ID" value="HIR14233.1"/>
    <property type="molecule type" value="Genomic_DNA"/>
</dbReference>
<organism evidence="7 8">
    <name type="scientific">Candidatus Choladousia intestinavium</name>
    <dbReference type="NCBI Taxonomy" id="2840727"/>
    <lineage>
        <taxon>Bacteria</taxon>
        <taxon>Bacillati</taxon>
        <taxon>Bacillota</taxon>
        <taxon>Clostridia</taxon>
        <taxon>Lachnospirales</taxon>
        <taxon>Lachnospiraceae</taxon>
        <taxon>Lachnospiraceae incertae sedis</taxon>
        <taxon>Candidatus Choladousia</taxon>
    </lineage>
</organism>
<evidence type="ECO:0000256" key="2">
    <source>
        <dbReference type="ARBA" id="ARBA00022475"/>
    </source>
</evidence>
<feature type="transmembrane region" description="Helical" evidence="6">
    <location>
        <begin position="254"/>
        <end position="275"/>
    </location>
</feature>
<keyword evidence="5 6" id="KW-0472">Membrane</keyword>
<feature type="transmembrane region" description="Helical" evidence="6">
    <location>
        <begin position="126"/>
        <end position="144"/>
    </location>
</feature>
<protein>
    <submittedName>
        <fullName evidence="7">Branched-chain amino acid ABC transporter permease</fullName>
    </submittedName>
</protein>
<feature type="transmembrane region" description="Helical" evidence="6">
    <location>
        <begin position="213"/>
        <end position="234"/>
    </location>
</feature>
<dbReference type="AlphaFoldDB" id="A0A9D1DB00"/>
<keyword evidence="2" id="KW-1003">Cell membrane</keyword>
<dbReference type="PANTHER" id="PTHR30482">
    <property type="entry name" value="HIGH-AFFINITY BRANCHED-CHAIN AMINO ACID TRANSPORT SYSTEM PERMEASE"/>
    <property type="match status" value="1"/>
</dbReference>
<accession>A0A9D1DB00</accession>
<evidence type="ECO:0000313" key="7">
    <source>
        <dbReference type="EMBL" id="HIR14233.1"/>
    </source>
</evidence>
<dbReference type="GO" id="GO:0015658">
    <property type="term" value="F:branched-chain amino acid transmembrane transporter activity"/>
    <property type="evidence" value="ECO:0007669"/>
    <property type="project" value="InterPro"/>
</dbReference>
<dbReference type="CDD" id="cd06581">
    <property type="entry name" value="TM_PBP1_LivM_like"/>
    <property type="match status" value="1"/>
</dbReference>
<evidence type="ECO:0000256" key="4">
    <source>
        <dbReference type="ARBA" id="ARBA00022989"/>
    </source>
</evidence>
<feature type="transmembrane region" description="Helical" evidence="6">
    <location>
        <begin position="71"/>
        <end position="88"/>
    </location>
</feature>
<dbReference type="Pfam" id="PF02653">
    <property type="entry name" value="BPD_transp_2"/>
    <property type="match status" value="1"/>
</dbReference>
<dbReference type="InterPro" id="IPR001851">
    <property type="entry name" value="ABC_transp_permease"/>
</dbReference>
<evidence type="ECO:0000256" key="1">
    <source>
        <dbReference type="ARBA" id="ARBA00004651"/>
    </source>
</evidence>
<evidence type="ECO:0000256" key="3">
    <source>
        <dbReference type="ARBA" id="ARBA00022692"/>
    </source>
</evidence>
<comment type="subcellular location">
    <subcellularLocation>
        <location evidence="1">Cell membrane</location>
        <topology evidence="1">Multi-pass membrane protein</topology>
    </subcellularLocation>
</comment>
<proteinExistence type="predicted"/>
<feature type="transmembrane region" description="Helical" evidence="6">
    <location>
        <begin position="9"/>
        <end position="27"/>
    </location>
</feature>
<reference evidence="7" key="2">
    <citation type="journal article" date="2021" name="PeerJ">
        <title>Extensive microbial diversity within the chicken gut microbiome revealed by metagenomics and culture.</title>
        <authorList>
            <person name="Gilroy R."/>
            <person name="Ravi A."/>
            <person name="Getino M."/>
            <person name="Pursley I."/>
            <person name="Horton D.L."/>
            <person name="Alikhan N.F."/>
            <person name="Baker D."/>
            <person name="Gharbi K."/>
            <person name="Hall N."/>
            <person name="Watson M."/>
            <person name="Adriaenssens E.M."/>
            <person name="Foster-Nyarko E."/>
            <person name="Jarju S."/>
            <person name="Secka A."/>
            <person name="Antonio M."/>
            <person name="Oren A."/>
            <person name="Chaudhuri R.R."/>
            <person name="La Ragione R."/>
            <person name="Hildebrand F."/>
            <person name="Pallen M.J."/>
        </authorList>
    </citation>
    <scope>NUCLEOTIDE SEQUENCE</scope>
    <source>
        <strain evidence="7">ChiSjej4B22-8148</strain>
    </source>
</reference>
<evidence type="ECO:0000313" key="8">
    <source>
        <dbReference type="Proteomes" id="UP000886757"/>
    </source>
</evidence>
<sequence>MPQERKKSYVINFIGVLIVFLLLLALFESNLLGSRTNYIKGICTTACYTIIMVASLNLLTGFMGEFSLGHAGFMSVGAYASAIATGFLDDSGLPVFVLFLLALAVGGIAAAVAGVAVGIPALRLRGDYLCIVTVAFAEIIRVAFCNFEITGGGRTLSGITSLSNFYWVFWAMVICVGLMYMFVRSRFGRVVTAIREDYIAASASGINVTFYKVLTFTVSAFFAGIAGAIYAHYMTALIPTNFDFMYSAEFLTEVIIGGTGSLTGSIIGAAFLSALPEVMRQFATYRMLMYSIVLVLVMIFKPGGIFGTWEFSLTRLLGRLTGRKRENKTVSGGAVHE</sequence>
<gene>
    <name evidence="7" type="ORF">IAB31_09960</name>
</gene>